<dbReference type="AlphaFoldDB" id="A0A8K0CB47"/>
<proteinExistence type="predicted"/>
<evidence type="ECO:0000313" key="1">
    <source>
        <dbReference type="EMBL" id="KAF2880450.1"/>
    </source>
</evidence>
<dbReference type="EMBL" id="VTPC01090968">
    <property type="protein sequence ID" value="KAF2880450.1"/>
    <property type="molecule type" value="Genomic_DNA"/>
</dbReference>
<sequence>MVSPFTLLPGALIQQVWKNKEILWDIPVDDKIVQQYLISLPSRHPTVRKLIYEKHQKLCHGEVQTVLCCLRENYWIVQGRRAVKAAIRKCVKWIFIPPGSPWWGERWKRLVELLEKLMKRVLGKTTLSYEDMTTVLCECESVVDSRPLTYVYNNCEELTAPAMFTKDLVEDGMPDLDKILTSFLQNIIDSWERRRDTYSQITHPSEVITKPFQRIHFLEVSTDDQITQNIENVSGLPHVEEEEATPLSLVD</sequence>
<gene>
    <name evidence="1" type="ORF">ILUMI_25728</name>
</gene>
<dbReference type="GO" id="GO:0003676">
    <property type="term" value="F:nucleic acid binding"/>
    <property type="evidence" value="ECO:0007669"/>
    <property type="project" value="InterPro"/>
</dbReference>
<dbReference type="Proteomes" id="UP000801492">
    <property type="component" value="Unassembled WGS sequence"/>
</dbReference>
<comment type="caution">
    <text evidence="1">The sequence shown here is derived from an EMBL/GenBank/DDBJ whole genome shotgun (WGS) entry which is preliminary data.</text>
</comment>
<name>A0A8K0CB47_IGNLU</name>
<dbReference type="InterPro" id="IPR036397">
    <property type="entry name" value="RNaseH_sf"/>
</dbReference>
<evidence type="ECO:0000313" key="2">
    <source>
        <dbReference type="Proteomes" id="UP000801492"/>
    </source>
</evidence>
<organism evidence="1 2">
    <name type="scientific">Ignelater luminosus</name>
    <name type="common">Cucubano</name>
    <name type="synonym">Pyrophorus luminosus</name>
    <dbReference type="NCBI Taxonomy" id="2038154"/>
    <lineage>
        <taxon>Eukaryota</taxon>
        <taxon>Metazoa</taxon>
        <taxon>Ecdysozoa</taxon>
        <taxon>Arthropoda</taxon>
        <taxon>Hexapoda</taxon>
        <taxon>Insecta</taxon>
        <taxon>Pterygota</taxon>
        <taxon>Neoptera</taxon>
        <taxon>Endopterygota</taxon>
        <taxon>Coleoptera</taxon>
        <taxon>Polyphaga</taxon>
        <taxon>Elateriformia</taxon>
        <taxon>Elateroidea</taxon>
        <taxon>Elateridae</taxon>
        <taxon>Agrypninae</taxon>
        <taxon>Pyrophorini</taxon>
        <taxon>Ignelater</taxon>
    </lineage>
</organism>
<dbReference type="Gene3D" id="3.30.420.10">
    <property type="entry name" value="Ribonuclease H-like superfamily/Ribonuclease H"/>
    <property type="match status" value="1"/>
</dbReference>
<dbReference type="OrthoDB" id="10049357at2759"/>
<keyword evidence="2" id="KW-1185">Reference proteome</keyword>
<dbReference type="PANTHER" id="PTHR47331">
    <property type="entry name" value="PHD-TYPE DOMAIN-CONTAINING PROTEIN"/>
    <property type="match status" value="1"/>
</dbReference>
<accession>A0A8K0CB47</accession>
<dbReference type="PANTHER" id="PTHR47331:SF1">
    <property type="entry name" value="GAG-LIKE PROTEIN"/>
    <property type="match status" value="1"/>
</dbReference>
<protein>
    <submittedName>
        <fullName evidence="1">Uncharacterized protein</fullName>
    </submittedName>
</protein>
<reference evidence="1" key="1">
    <citation type="submission" date="2019-08" db="EMBL/GenBank/DDBJ databases">
        <title>The genome of the North American firefly Photinus pyralis.</title>
        <authorList>
            <consortium name="Photinus pyralis genome working group"/>
            <person name="Fallon T.R."/>
            <person name="Sander Lower S.E."/>
            <person name="Weng J.-K."/>
        </authorList>
    </citation>
    <scope>NUCLEOTIDE SEQUENCE</scope>
    <source>
        <strain evidence="1">TRF0915ILg1</strain>
        <tissue evidence="1">Whole body</tissue>
    </source>
</reference>